<dbReference type="GeneID" id="93580935"/>
<protein>
    <submittedName>
        <fullName evidence="1">Uncharacterized protein</fullName>
    </submittedName>
</protein>
<dbReference type="VEuPathDB" id="FungiDB:ASPBRDRAFT_640238"/>
<reference evidence="2" key="1">
    <citation type="journal article" date="2017" name="Genome Biol.">
        <title>Comparative genomics reveals high biological diversity and specific adaptations in the industrially and medically important fungal genus Aspergillus.</title>
        <authorList>
            <person name="de Vries R.P."/>
            <person name="Riley R."/>
            <person name="Wiebenga A."/>
            <person name="Aguilar-Osorio G."/>
            <person name="Amillis S."/>
            <person name="Uchima C.A."/>
            <person name="Anderluh G."/>
            <person name="Asadollahi M."/>
            <person name="Askin M."/>
            <person name="Barry K."/>
            <person name="Battaglia E."/>
            <person name="Bayram O."/>
            <person name="Benocci T."/>
            <person name="Braus-Stromeyer S.A."/>
            <person name="Caldana C."/>
            <person name="Canovas D."/>
            <person name="Cerqueira G.C."/>
            <person name="Chen F."/>
            <person name="Chen W."/>
            <person name="Choi C."/>
            <person name="Clum A."/>
            <person name="Dos Santos R.A."/>
            <person name="Damasio A.R."/>
            <person name="Diallinas G."/>
            <person name="Emri T."/>
            <person name="Fekete E."/>
            <person name="Flipphi M."/>
            <person name="Freyberg S."/>
            <person name="Gallo A."/>
            <person name="Gournas C."/>
            <person name="Habgood R."/>
            <person name="Hainaut M."/>
            <person name="Harispe M.L."/>
            <person name="Henrissat B."/>
            <person name="Hilden K.S."/>
            <person name="Hope R."/>
            <person name="Hossain A."/>
            <person name="Karabika E."/>
            <person name="Karaffa L."/>
            <person name="Karanyi Z."/>
            <person name="Krasevec N."/>
            <person name="Kuo A."/>
            <person name="Kusch H."/>
            <person name="LaButti K."/>
            <person name="Lagendijk E.L."/>
            <person name="Lapidus A."/>
            <person name="Levasseur A."/>
            <person name="Lindquist E."/>
            <person name="Lipzen A."/>
            <person name="Logrieco A.F."/>
            <person name="MacCabe A."/>
            <person name="Maekelae M.R."/>
            <person name="Malavazi I."/>
            <person name="Melin P."/>
            <person name="Meyer V."/>
            <person name="Mielnichuk N."/>
            <person name="Miskei M."/>
            <person name="Molnar A.P."/>
            <person name="Mule G."/>
            <person name="Ngan C.Y."/>
            <person name="Orejas M."/>
            <person name="Orosz E."/>
            <person name="Ouedraogo J.P."/>
            <person name="Overkamp K.M."/>
            <person name="Park H.-S."/>
            <person name="Perrone G."/>
            <person name="Piumi F."/>
            <person name="Punt P.J."/>
            <person name="Ram A.F."/>
            <person name="Ramon A."/>
            <person name="Rauscher S."/>
            <person name="Record E."/>
            <person name="Riano-Pachon D.M."/>
            <person name="Robert V."/>
            <person name="Roehrig J."/>
            <person name="Ruller R."/>
            <person name="Salamov A."/>
            <person name="Salih N.S."/>
            <person name="Samson R.A."/>
            <person name="Sandor E."/>
            <person name="Sanguinetti M."/>
            <person name="Schuetze T."/>
            <person name="Sepcic K."/>
            <person name="Shelest E."/>
            <person name="Sherlock G."/>
            <person name="Sophianopoulou V."/>
            <person name="Squina F.M."/>
            <person name="Sun H."/>
            <person name="Susca A."/>
            <person name="Todd R.B."/>
            <person name="Tsang A."/>
            <person name="Unkles S.E."/>
            <person name="van de Wiele N."/>
            <person name="van Rossen-Uffink D."/>
            <person name="Oliveira J.V."/>
            <person name="Vesth T.C."/>
            <person name="Visser J."/>
            <person name="Yu J.-H."/>
            <person name="Zhou M."/>
            <person name="Andersen M.R."/>
            <person name="Archer D.B."/>
            <person name="Baker S.E."/>
            <person name="Benoit I."/>
            <person name="Brakhage A.A."/>
            <person name="Braus G.H."/>
            <person name="Fischer R."/>
            <person name="Frisvad J.C."/>
            <person name="Goldman G.H."/>
            <person name="Houbraken J."/>
            <person name="Oakley B."/>
            <person name="Pocsi I."/>
            <person name="Scazzocchio C."/>
            <person name="Seiboth B."/>
            <person name="vanKuyk P.A."/>
            <person name="Wortman J."/>
            <person name="Dyer P.S."/>
            <person name="Grigoriev I.V."/>
        </authorList>
    </citation>
    <scope>NUCLEOTIDE SEQUENCE [LARGE SCALE GENOMIC DNA]</scope>
    <source>
        <strain evidence="2">CBS 101740 / IMI 381727 / IBT 21946</strain>
    </source>
</reference>
<sequence length="75" mass="8368">MQPGTNPDGSAQRRAHKALSLTFPSHYRSCCTARLRQLAPAWSSFTLASRVLSFISTWSSTFLFNLHGRVTLSCH</sequence>
<dbReference type="RefSeq" id="XP_067477044.1">
    <property type="nucleotide sequence ID" value="XM_067628447.1"/>
</dbReference>
<organism evidence="1 2">
    <name type="scientific">Aspergillus brasiliensis (strain CBS 101740 / IMI 381727 / IBT 21946)</name>
    <dbReference type="NCBI Taxonomy" id="767769"/>
    <lineage>
        <taxon>Eukaryota</taxon>
        <taxon>Fungi</taxon>
        <taxon>Dikarya</taxon>
        <taxon>Ascomycota</taxon>
        <taxon>Pezizomycotina</taxon>
        <taxon>Eurotiomycetes</taxon>
        <taxon>Eurotiomycetidae</taxon>
        <taxon>Eurotiales</taxon>
        <taxon>Aspergillaceae</taxon>
        <taxon>Aspergillus</taxon>
        <taxon>Aspergillus subgen. Circumdati</taxon>
    </lineage>
</organism>
<evidence type="ECO:0000313" key="1">
    <source>
        <dbReference type="EMBL" id="OJJ69795.1"/>
    </source>
</evidence>
<gene>
    <name evidence="1" type="ORF">ASPBRDRAFT_640238</name>
</gene>
<dbReference type="EMBL" id="KV878687">
    <property type="protein sequence ID" value="OJJ69795.1"/>
    <property type="molecule type" value="Genomic_DNA"/>
</dbReference>
<keyword evidence="2" id="KW-1185">Reference proteome</keyword>
<evidence type="ECO:0000313" key="2">
    <source>
        <dbReference type="Proteomes" id="UP000184499"/>
    </source>
</evidence>
<proteinExistence type="predicted"/>
<dbReference type="Proteomes" id="UP000184499">
    <property type="component" value="Unassembled WGS sequence"/>
</dbReference>
<name>A0A1L9UDP4_ASPBC</name>
<dbReference type="AlphaFoldDB" id="A0A1L9UDP4"/>
<accession>A0A1L9UDP4</accession>